<comment type="similarity">
    <text evidence="2">Belongs to the THOC7 family.</text>
</comment>
<evidence type="ECO:0000256" key="5">
    <source>
        <dbReference type="SAM" id="Coils"/>
    </source>
</evidence>
<dbReference type="InterPro" id="IPR008501">
    <property type="entry name" value="THOC7/Mft1"/>
</dbReference>
<evidence type="ECO:0000313" key="6">
    <source>
        <dbReference type="EMBL" id="KAK7602778.1"/>
    </source>
</evidence>
<proteinExistence type="inferred from homology"/>
<evidence type="ECO:0000313" key="7">
    <source>
        <dbReference type="Proteomes" id="UP001367676"/>
    </source>
</evidence>
<dbReference type="Proteomes" id="UP001367676">
    <property type="component" value="Unassembled WGS sequence"/>
</dbReference>
<gene>
    <name evidence="6" type="ORF">V9T40_006752</name>
</gene>
<dbReference type="EMBL" id="JBBCAQ010000007">
    <property type="protein sequence ID" value="KAK7602778.1"/>
    <property type="molecule type" value="Genomic_DNA"/>
</dbReference>
<dbReference type="GO" id="GO:0000445">
    <property type="term" value="C:THO complex part of transcription export complex"/>
    <property type="evidence" value="ECO:0007669"/>
    <property type="project" value="InterPro"/>
</dbReference>
<evidence type="ECO:0000256" key="1">
    <source>
        <dbReference type="ARBA" id="ARBA00004123"/>
    </source>
</evidence>
<dbReference type="AlphaFoldDB" id="A0AAN9Y7E8"/>
<evidence type="ECO:0000256" key="3">
    <source>
        <dbReference type="ARBA" id="ARBA00023054"/>
    </source>
</evidence>
<evidence type="ECO:0000256" key="4">
    <source>
        <dbReference type="ARBA" id="ARBA00023242"/>
    </source>
</evidence>
<dbReference type="GO" id="GO:0006406">
    <property type="term" value="P:mRNA export from nucleus"/>
    <property type="evidence" value="ECO:0007669"/>
    <property type="project" value="TreeGrafter"/>
</dbReference>
<sequence>MIYLVFVEDVIRRKLLIDGDGTGDDRRLTLLLKAFTRWSNTFGEPLSEIKSAEDQLLDQLSQCEYIYEKTRIASKMNEQELENYGKLATNIKNEIEQTKDEIQSAKEKLQEAKIFRKNRMEYEVIANVIDQHPERKDTHQKLTAIKKELGNLEEVKQMLDSKIEMRRKHFHVLVASLYQLQAILDNEELNEENSHVNISDDEMDTFE</sequence>
<keyword evidence="4" id="KW-0539">Nucleus</keyword>
<protein>
    <recommendedName>
        <fullName evidence="8">THO complex subunit 7 homolog</fullName>
    </recommendedName>
</protein>
<dbReference type="PANTHER" id="PTHR23405:SF5">
    <property type="entry name" value="THO COMPLEX SUBUNIT 7 HOMOLOG"/>
    <property type="match status" value="1"/>
</dbReference>
<name>A0AAN9Y7E8_9HEMI</name>
<dbReference type="GO" id="GO:0006397">
    <property type="term" value="P:mRNA processing"/>
    <property type="evidence" value="ECO:0007669"/>
    <property type="project" value="InterPro"/>
</dbReference>
<reference evidence="6 7" key="1">
    <citation type="submission" date="2024-03" db="EMBL/GenBank/DDBJ databases">
        <title>Adaptation during the transition from Ophiocordyceps entomopathogen to insect associate is accompanied by gene loss and intensified selection.</title>
        <authorList>
            <person name="Ward C.M."/>
            <person name="Onetto C.A."/>
            <person name="Borneman A.R."/>
        </authorList>
    </citation>
    <scope>NUCLEOTIDE SEQUENCE [LARGE SCALE GENOMIC DNA]</scope>
    <source>
        <strain evidence="6">AWRI1</strain>
        <tissue evidence="6">Single Adult Female</tissue>
    </source>
</reference>
<accession>A0AAN9Y7E8</accession>
<comment type="subcellular location">
    <subcellularLocation>
        <location evidence="1">Nucleus</location>
    </subcellularLocation>
</comment>
<keyword evidence="3 5" id="KW-0175">Coiled coil</keyword>
<dbReference type="Pfam" id="PF05615">
    <property type="entry name" value="THOC7"/>
    <property type="match status" value="1"/>
</dbReference>
<feature type="coiled-coil region" evidence="5">
    <location>
        <begin position="81"/>
        <end position="115"/>
    </location>
</feature>
<organism evidence="6 7">
    <name type="scientific">Parthenolecanium corni</name>
    <dbReference type="NCBI Taxonomy" id="536013"/>
    <lineage>
        <taxon>Eukaryota</taxon>
        <taxon>Metazoa</taxon>
        <taxon>Ecdysozoa</taxon>
        <taxon>Arthropoda</taxon>
        <taxon>Hexapoda</taxon>
        <taxon>Insecta</taxon>
        <taxon>Pterygota</taxon>
        <taxon>Neoptera</taxon>
        <taxon>Paraneoptera</taxon>
        <taxon>Hemiptera</taxon>
        <taxon>Sternorrhyncha</taxon>
        <taxon>Coccoidea</taxon>
        <taxon>Coccidae</taxon>
        <taxon>Parthenolecanium</taxon>
    </lineage>
</organism>
<comment type="caution">
    <text evidence="6">The sequence shown here is derived from an EMBL/GenBank/DDBJ whole genome shotgun (WGS) entry which is preliminary data.</text>
</comment>
<evidence type="ECO:0000256" key="2">
    <source>
        <dbReference type="ARBA" id="ARBA00006482"/>
    </source>
</evidence>
<dbReference type="PANTHER" id="PTHR23405">
    <property type="entry name" value="MAINTENANCE OF KILLER 16 MAK16 PROTEIN-RELATED"/>
    <property type="match status" value="1"/>
</dbReference>
<keyword evidence="7" id="KW-1185">Reference proteome</keyword>
<evidence type="ECO:0008006" key="8">
    <source>
        <dbReference type="Google" id="ProtNLM"/>
    </source>
</evidence>